<sequence length="206" mass="22569">MPEPENVFRHLSSFEFPSGKAALAPDVANIFTPDELSPCSTLHRDSRGLDGSAAGWRMFADEELFEYAPRPTENASQPHRSTAGHVSPSPRMPHQHQTKASDLHSKPLEALEQPQPPPPVPAAVEFARFNTKATSSEASVASSKHARIPILTWAQERQFAAAVESGHLLTPEMEEPAEITGFLFEPWETAPPPYALLRRTSSVATN</sequence>
<evidence type="ECO:0000313" key="2">
    <source>
        <dbReference type="EMBL" id="KAJ3181164.1"/>
    </source>
</evidence>
<proteinExistence type="predicted"/>
<reference evidence="2" key="1">
    <citation type="submission" date="2020-05" db="EMBL/GenBank/DDBJ databases">
        <title>Phylogenomic resolution of chytrid fungi.</title>
        <authorList>
            <person name="Stajich J.E."/>
            <person name="Amses K."/>
            <person name="Simmons R."/>
            <person name="Seto K."/>
            <person name="Myers J."/>
            <person name="Bonds A."/>
            <person name="Quandt C.A."/>
            <person name="Barry K."/>
            <person name="Liu P."/>
            <person name="Grigoriev I."/>
            <person name="Longcore J.E."/>
            <person name="James T.Y."/>
        </authorList>
    </citation>
    <scope>NUCLEOTIDE SEQUENCE</scope>
    <source>
        <strain evidence="2">JEL0379</strain>
    </source>
</reference>
<dbReference type="AlphaFoldDB" id="A0AAD5TMI3"/>
<dbReference type="EMBL" id="JADGJQ010000013">
    <property type="protein sequence ID" value="KAJ3181164.1"/>
    <property type="molecule type" value="Genomic_DNA"/>
</dbReference>
<feature type="region of interest" description="Disordered" evidence="1">
    <location>
        <begin position="67"/>
        <end position="118"/>
    </location>
</feature>
<evidence type="ECO:0000313" key="3">
    <source>
        <dbReference type="Proteomes" id="UP001212152"/>
    </source>
</evidence>
<comment type="caution">
    <text evidence="2">The sequence shown here is derived from an EMBL/GenBank/DDBJ whole genome shotgun (WGS) entry which is preliminary data.</text>
</comment>
<protein>
    <submittedName>
        <fullName evidence="2">Uncharacterized protein</fullName>
    </submittedName>
</protein>
<accession>A0AAD5TMI3</accession>
<gene>
    <name evidence="2" type="ORF">HDU87_001293</name>
</gene>
<feature type="compositionally biased region" description="Basic and acidic residues" evidence="1">
    <location>
        <begin position="99"/>
        <end position="109"/>
    </location>
</feature>
<keyword evidence="3" id="KW-1185">Reference proteome</keyword>
<dbReference type="Proteomes" id="UP001212152">
    <property type="component" value="Unassembled WGS sequence"/>
</dbReference>
<name>A0AAD5TMI3_9FUNG</name>
<evidence type="ECO:0000256" key="1">
    <source>
        <dbReference type="SAM" id="MobiDB-lite"/>
    </source>
</evidence>
<organism evidence="2 3">
    <name type="scientific">Geranomyces variabilis</name>
    <dbReference type="NCBI Taxonomy" id="109894"/>
    <lineage>
        <taxon>Eukaryota</taxon>
        <taxon>Fungi</taxon>
        <taxon>Fungi incertae sedis</taxon>
        <taxon>Chytridiomycota</taxon>
        <taxon>Chytridiomycota incertae sedis</taxon>
        <taxon>Chytridiomycetes</taxon>
        <taxon>Spizellomycetales</taxon>
        <taxon>Powellomycetaceae</taxon>
        <taxon>Geranomyces</taxon>
    </lineage>
</organism>